<proteinExistence type="inferred from homology"/>
<evidence type="ECO:0000259" key="4">
    <source>
        <dbReference type="Pfam" id="PF13458"/>
    </source>
</evidence>
<dbReference type="PANTHER" id="PTHR47151:SF2">
    <property type="entry name" value="AMINO ACID BINDING PROTEIN"/>
    <property type="match status" value="1"/>
</dbReference>
<evidence type="ECO:0000313" key="6">
    <source>
        <dbReference type="Proteomes" id="UP000721844"/>
    </source>
</evidence>
<feature type="domain" description="Leucine-binding protein" evidence="4">
    <location>
        <begin position="36"/>
        <end position="390"/>
    </location>
</feature>
<protein>
    <submittedName>
        <fullName evidence="5">Branched-chain amino acid ABC transporter substrate-binding protein</fullName>
    </submittedName>
</protein>
<keyword evidence="2 3" id="KW-0732">Signal</keyword>
<sequence length="414" mass="43240">MMITRRSAATLLAGTALGAALGLPRGAMAADSKVIIIGINLPITGSDAAGAKRMMNGALLGIQQANDANELPGYTLKPLVLNDATATAGQYDPAQAATNARKFVSNEKVLAAIGPEMSGSAKAMAPILSEGNVAMITPSATNPDLTNPQFAAQYMPSGKPTFFRTVTTDAFQGPNMANFYAETLGVKDVYVLDDSGAYGVGLADAFQKQAEAKGLKILGRDRLDPTASDYSAVLTKIKSLSATSLYYGGVSGAGVKLVKQAYEIVPTIKKGGGDGMYTPDITTGAGFPAAEGWYVTNASPHMTEDPKIANWLNEYTSAFNGSPDDYAITAYDGVLVILAALKKVIAEGKQPTRENVRAAIAGSTVDTLQGAVSFDANGDVKQRVVSVFQIVHNPSFPLDDAIHQFKYIGVAPQS</sequence>
<dbReference type="InterPro" id="IPR028081">
    <property type="entry name" value="Leu-bd"/>
</dbReference>
<dbReference type="InterPro" id="IPR028082">
    <property type="entry name" value="Peripla_BP_I"/>
</dbReference>
<evidence type="ECO:0000256" key="1">
    <source>
        <dbReference type="ARBA" id="ARBA00010062"/>
    </source>
</evidence>
<dbReference type="Pfam" id="PF13458">
    <property type="entry name" value="Peripla_BP_6"/>
    <property type="match status" value="1"/>
</dbReference>
<evidence type="ECO:0000256" key="2">
    <source>
        <dbReference type="ARBA" id="ARBA00022729"/>
    </source>
</evidence>
<dbReference type="InterPro" id="IPR006311">
    <property type="entry name" value="TAT_signal"/>
</dbReference>
<gene>
    <name evidence="5" type="ORF">ACELLULO517_10055</name>
</gene>
<dbReference type="Gene3D" id="3.40.50.2300">
    <property type="match status" value="2"/>
</dbReference>
<dbReference type="AlphaFoldDB" id="A0A964E3N8"/>
<dbReference type="CDD" id="cd06342">
    <property type="entry name" value="PBP1_ABC_LIVBP-like"/>
    <property type="match status" value="1"/>
</dbReference>
<feature type="chain" id="PRO_5037259083" evidence="3">
    <location>
        <begin position="30"/>
        <end position="414"/>
    </location>
</feature>
<dbReference type="PROSITE" id="PS51318">
    <property type="entry name" value="TAT"/>
    <property type="match status" value="1"/>
</dbReference>
<accession>A0A964E3N8</accession>
<feature type="signal peptide" evidence="3">
    <location>
        <begin position="1"/>
        <end position="29"/>
    </location>
</feature>
<organism evidence="5 6">
    <name type="scientific">Acidisoma cellulosilyticum</name>
    <dbReference type="NCBI Taxonomy" id="2802395"/>
    <lineage>
        <taxon>Bacteria</taxon>
        <taxon>Pseudomonadati</taxon>
        <taxon>Pseudomonadota</taxon>
        <taxon>Alphaproteobacteria</taxon>
        <taxon>Acetobacterales</taxon>
        <taxon>Acidocellaceae</taxon>
        <taxon>Acidisoma</taxon>
    </lineage>
</organism>
<dbReference type="PANTHER" id="PTHR47151">
    <property type="entry name" value="LEU/ILE/VAL-BINDING ABC TRANSPORTER SUBUNIT"/>
    <property type="match status" value="1"/>
</dbReference>
<dbReference type="EMBL" id="JAESVA010000003">
    <property type="protein sequence ID" value="MCB8880576.1"/>
    <property type="molecule type" value="Genomic_DNA"/>
</dbReference>
<evidence type="ECO:0000313" key="5">
    <source>
        <dbReference type="EMBL" id="MCB8880576.1"/>
    </source>
</evidence>
<dbReference type="SUPFAM" id="SSF53822">
    <property type="entry name" value="Periplasmic binding protein-like I"/>
    <property type="match status" value="1"/>
</dbReference>
<name>A0A964E3N8_9PROT</name>
<reference evidence="5 6" key="1">
    <citation type="journal article" date="2021" name="Microorganisms">
        <title>Acidisoma silvae sp. nov. and Acidisomacellulosilytica sp. nov., Two Acidophilic Bacteria Isolated from Decaying Wood, Hydrolyzing Cellulose and Producing Poly-3-hydroxybutyrate.</title>
        <authorList>
            <person name="Mieszkin S."/>
            <person name="Pouder E."/>
            <person name="Uroz S."/>
            <person name="Simon-Colin C."/>
            <person name="Alain K."/>
        </authorList>
    </citation>
    <scope>NUCLEOTIDE SEQUENCE [LARGE SCALE GENOMIC DNA]</scope>
    <source>
        <strain evidence="5 6">HW T5.17</strain>
    </source>
</reference>
<comment type="similarity">
    <text evidence="1">Belongs to the leucine-binding protein family.</text>
</comment>
<keyword evidence="6" id="KW-1185">Reference proteome</keyword>
<evidence type="ECO:0000256" key="3">
    <source>
        <dbReference type="SAM" id="SignalP"/>
    </source>
</evidence>
<dbReference type="Proteomes" id="UP000721844">
    <property type="component" value="Unassembled WGS sequence"/>
</dbReference>
<comment type="caution">
    <text evidence="5">The sequence shown here is derived from an EMBL/GenBank/DDBJ whole genome shotgun (WGS) entry which is preliminary data.</text>
</comment>